<dbReference type="SUPFAM" id="SSF54928">
    <property type="entry name" value="RNA-binding domain, RBD"/>
    <property type="match status" value="1"/>
</dbReference>
<dbReference type="InterPro" id="IPR012677">
    <property type="entry name" value="Nucleotide-bd_a/b_plait_sf"/>
</dbReference>
<dbReference type="InterPro" id="IPR035979">
    <property type="entry name" value="RBD_domain_sf"/>
</dbReference>
<evidence type="ECO:0000313" key="2">
    <source>
        <dbReference type="Proteomes" id="UP001202328"/>
    </source>
</evidence>
<dbReference type="GO" id="GO:0003676">
    <property type="term" value="F:nucleic acid binding"/>
    <property type="evidence" value="ECO:0007669"/>
    <property type="project" value="InterPro"/>
</dbReference>
<name>A0AAD4S1G5_9MAGN</name>
<gene>
    <name evidence="1" type="ORF">MKW98_019936</name>
</gene>
<sequence length="166" mass="18000">MKGKILAGVGYAFVTFRNEDLPVKAIKETHNSKLKDKSMKCSHSQAKHLLVISWGEVCDRNWVPGWNCKRTNITPAATVALQFVEYYNSAWSAYSLFLSATACDAANHSSTTSGRSNNDGGSMDPGMAAVTDTAAMTGVVGRMEEGIAVVIMSDRNRGLVQRCCPF</sequence>
<protein>
    <recommendedName>
        <fullName evidence="3">RRM domain-containing protein</fullName>
    </recommendedName>
</protein>
<dbReference type="Proteomes" id="UP001202328">
    <property type="component" value="Unassembled WGS sequence"/>
</dbReference>
<reference evidence="1" key="1">
    <citation type="submission" date="2022-04" db="EMBL/GenBank/DDBJ databases">
        <title>A functionally conserved STORR gene fusion in Papaver species that diverged 16.8 million years ago.</title>
        <authorList>
            <person name="Catania T."/>
        </authorList>
    </citation>
    <scope>NUCLEOTIDE SEQUENCE</scope>
    <source>
        <strain evidence="1">S-188037</strain>
    </source>
</reference>
<dbReference type="AlphaFoldDB" id="A0AAD4S1G5"/>
<dbReference type="Gene3D" id="3.30.70.330">
    <property type="match status" value="1"/>
</dbReference>
<proteinExistence type="predicted"/>
<organism evidence="1 2">
    <name type="scientific">Papaver atlanticum</name>
    <dbReference type="NCBI Taxonomy" id="357466"/>
    <lineage>
        <taxon>Eukaryota</taxon>
        <taxon>Viridiplantae</taxon>
        <taxon>Streptophyta</taxon>
        <taxon>Embryophyta</taxon>
        <taxon>Tracheophyta</taxon>
        <taxon>Spermatophyta</taxon>
        <taxon>Magnoliopsida</taxon>
        <taxon>Ranunculales</taxon>
        <taxon>Papaveraceae</taxon>
        <taxon>Papaveroideae</taxon>
        <taxon>Papaver</taxon>
    </lineage>
</organism>
<keyword evidence="2" id="KW-1185">Reference proteome</keyword>
<accession>A0AAD4S1G5</accession>
<evidence type="ECO:0000313" key="1">
    <source>
        <dbReference type="EMBL" id="KAI3851937.1"/>
    </source>
</evidence>
<dbReference type="EMBL" id="JAJJMB010015809">
    <property type="protein sequence ID" value="KAI3851937.1"/>
    <property type="molecule type" value="Genomic_DNA"/>
</dbReference>
<evidence type="ECO:0008006" key="3">
    <source>
        <dbReference type="Google" id="ProtNLM"/>
    </source>
</evidence>
<comment type="caution">
    <text evidence="1">The sequence shown here is derived from an EMBL/GenBank/DDBJ whole genome shotgun (WGS) entry which is preliminary data.</text>
</comment>